<dbReference type="GO" id="GO:0005657">
    <property type="term" value="C:replication fork"/>
    <property type="evidence" value="ECO:0007669"/>
    <property type="project" value="TreeGrafter"/>
</dbReference>
<dbReference type="SUPFAM" id="SSF52540">
    <property type="entry name" value="P-loop containing nucleoside triphosphate hydrolases"/>
    <property type="match status" value="1"/>
</dbReference>
<protein>
    <recommendedName>
        <fullName evidence="1">DNA helicase Pif1-like 2B domain-containing protein</fullName>
    </recommendedName>
</protein>
<gene>
    <name evidence="2" type="ORF">N7515_004916</name>
</gene>
<dbReference type="PANTHER" id="PTHR23274:SF51">
    <property type="entry name" value="OS03G0423850 PROTEIN"/>
    <property type="match status" value="1"/>
</dbReference>
<reference evidence="2" key="2">
    <citation type="journal article" date="2023" name="IMA Fungus">
        <title>Comparative genomic study of the Penicillium genus elucidates a diverse pangenome and 15 lateral gene transfer events.</title>
        <authorList>
            <person name="Petersen C."/>
            <person name="Sorensen T."/>
            <person name="Nielsen M.R."/>
            <person name="Sondergaard T.E."/>
            <person name="Sorensen J.L."/>
            <person name="Fitzpatrick D.A."/>
            <person name="Frisvad J.C."/>
            <person name="Nielsen K.L."/>
        </authorList>
    </citation>
    <scope>NUCLEOTIDE SEQUENCE</scope>
    <source>
        <strain evidence="2">IBT 22155</strain>
    </source>
</reference>
<dbReference type="InterPro" id="IPR027417">
    <property type="entry name" value="P-loop_NTPase"/>
</dbReference>
<dbReference type="GeneID" id="81404830"/>
<sequence>MIGAPTFNLSLDGSRLGGLMLAGTPGSDTVEELCDAVYPATALSAVAGVLYTFAERSIITIRNDAATVFKDRLIGHMPGHSRMYWSADRARDGSARDQPTLTDHPPEYLRTINLTSLPPLELALKVGAPTMLIWNLRHEGGLCNGTRLIITGLYDWNITARIIAGDYKAAEYTIPRVPLETTEGQLSFTLRRVQFPIRLCFAMTINKSQGQSLKRWVWSGKSIGPTDLHVEASHATENVRISRGRTALPYDGAVQVS</sequence>
<dbReference type="RefSeq" id="XP_056522610.1">
    <property type="nucleotide sequence ID" value="XM_056665660.1"/>
</dbReference>
<dbReference type="Proteomes" id="UP001149079">
    <property type="component" value="Unassembled WGS sequence"/>
</dbReference>
<evidence type="ECO:0000313" key="2">
    <source>
        <dbReference type="EMBL" id="KAJ5135638.1"/>
    </source>
</evidence>
<feature type="domain" description="DNA helicase Pif1-like 2B" evidence="1">
    <location>
        <begin position="107"/>
        <end position="153"/>
    </location>
</feature>
<dbReference type="OrthoDB" id="4332274at2759"/>
<name>A0A9W9H2L5_9EURO</name>
<proteinExistence type="predicted"/>
<keyword evidence="3" id="KW-1185">Reference proteome</keyword>
<dbReference type="AlphaFoldDB" id="A0A9W9H2L5"/>
<dbReference type="PANTHER" id="PTHR23274">
    <property type="entry name" value="DNA HELICASE-RELATED"/>
    <property type="match status" value="1"/>
</dbReference>
<evidence type="ECO:0000259" key="1">
    <source>
        <dbReference type="Pfam" id="PF21530"/>
    </source>
</evidence>
<comment type="caution">
    <text evidence="2">The sequence shown here is derived from an EMBL/GenBank/DDBJ whole genome shotgun (WGS) entry which is preliminary data.</text>
</comment>
<dbReference type="GO" id="GO:0006260">
    <property type="term" value="P:DNA replication"/>
    <property type="evidence" value="ECO:0007669"/>
    <property type="project" value="TreeGrafter"/>
</dbReference>
<reference evidence="2" key="1">
    <citation type="submission" date="2022-11" db="EMBL/GenBank/DDBJ databases">
        <authorList>
            <person name="Petersen C."/>
        </authorList>
    </citation>
    <scope>NUCLEOTIDE SEQUENCE</scope>
    <source>
        <strain evidence="2">IBT 22155</strain>
    </source>
</reference>
<dbReference type="EMBL" id="JAPQKL010000004">
    <property type="protein sequence ID" value="KAJ5135638.1"/>
    <property type="molecule type" value="Genomic_DNA"/>
</dbReference>
<organism evidence="2 3">
    <name type="scientific">Penicillium bovifimosum</name>
    <dbReference type="NCBI Taxonomy" id="126998"/>
    <lineage>
        <taxon>Eukaryota</taxon>
        <taxon>Fungi</taxon>
        <taxon>Dikarya</taxon>
        <taxon>Ascomycota</taxon>
        <taxon>Pezizomycotina</taxon>
        <taxon>Eurotiomycetes</taxon>
        <taxon>Eurotiomycetidae</taxon>
        <taxon>Eurotiales</taxon>
        <taxon>Aspergillaceae</taxon>
        <taxon>Penicillium</taxon>
    </lineage>
</organism>
<accession>A0A9W9H2L5</accession>
<dbReference type="InterPro" id="IPR049163">
    <property type="entry name" value="Pif1-like_2B_dom"/>
</dbReference>
<dbReference type="Pfam" id="PF21530">
    <property type="entry name" value="Pif1_2B_dom"/>
    <property type="match status" value="1"/>
</dbReference>
<evidence type="ECO:0000313" key="3">
    <source>
        <dbReference type="Proteomes" id="UP001149079"/>
    </source>
</evidence>